<feature type="region of interest" description="Disordered" evidence="1">
    <location>
        <begin position="109"/>
        <end position="147"/>
    </location>
</feature>
<name>M8BQV0_AEGTA</name>
<reference evidence="2" key="1">
    <citation type="submission" date="2015-06" db="UniProtKB">
        <authorList>
            <consortium name="EnsemblPlants"/>
        </authorList>
    </citation>
    <scope>IDENTIFICATION</scope>
</reference>
<accession>M8BQV0</accession>
<organism evidence="2">
    <name type="scientific">Aegilops tauschii</name>
    <name type="common">Tausch's goatgrass</name>
    <name type="synonym">Aegilops squarrosa</name>
    <dbReference type="NCBI Taxonomy" id="37682"/>
    <lineage>
        <taxon>Eukaryota</taxon>
        <taxon>Viridiplantae</taxon>
        <taxon>Streptophyta</taxon>
        <taxon>Embryophyta</taxon>
        <taxon>Tracheophyta</taxon>
        <taxon>Spermatophyta</taxon>
        <taxon>Magnoliopsida</taxon>
        <taxon>Liliopsida</taxon>
        <taxon>Poales</taxon>
        <taxon>Poaceae</taxon>
        <taxon>BOP clade</taxon>
        <taxon>Pooideae</taxon>
        <taxon>Triticodae</taxon>
        <taxon>Triticeae</taxon>
        <taxon>Triticinae</taxon>
        <taxon>Aegilops</taxon>
    </lineage>
</organism>
<protein>
    <submittedName>
        <fullName evidence="2">Uncharacterized protein</fullName>
    </submittedName>
</protein>
<proteinExistence type="predicted"/>
<feature type="region of interest" description="Disordered" evidence="1">
    <location>
        <begin position="57"/>
        <end position="95"/>
    </location>
</feature>
<evidence type="ECO:0000313" key="2">
    <source>
        <dbReference type="EnsemblPlants" id="EMT05327"/>
    </source>
</evidence>
<dbReference type="EnsemblPlants" id="EMT05327">
    <property type="protein sequence ID" value="EMT05327"/>
    <property type="gene ID" value="F775_22359"/>
</dbReference>
<dbReference type="AlphaFoldDB" id="M8BQV0"/>
<evidence type="ECO:0000256" key="1">
    <source>
        <dbReference type="SAM" id="MobiDB-lite"/>
    </source>
</evidence>
<feature type="compositionally biased region" description="Basic residues" evidence="1">
    <location>
        <begin position="57"/>
        <end position="72"/>
    </location>
</feature>
<feature type="compositionally biased region" description="Basic and acidic residues" evidence="1">
    <location>
        <begin position="73"/>
        <end position="91"/>
    </location>
</feature>
<sequence>MANEHRAPLTACVFLICASAAATVVVYTAFPVSLNRCTYSLPRALIAVTRPRPVHRLLRRRRGHRPTLRRQRRQEEDDRRSSRDQPAHVRQGDTPALLLLPARARVGADQLQAPGPGGAAEGPAADARRGGGAHGQVRARDSADEGAAALRAAQPLPAGQRPLRLLHRLLPPDGGPGAQHADPLLVVLFFPFHRAAQCHRVWLTCPYRVNPNLRLLEGKNELPVKDN</sequence>